<evidence type="ECO:0000256" key="1">
    <source>
        <dbReference type="ARBA" id="ARBA00022723"/>
    </source>
</evidence>
<dbReference type="SUPFAM" id="SSF57850">
    <property type="entry name" value="RING/U-box"/>
    <property type="match status" value="1"/>
</dbReference>
<dbReference type="AlphaFoldDB" id="A0AAD8A798"/>
<organism evidence="7 8">
    <name type="scientific">Diploptera punctata</name>
    <name type="common">Pacific beetle cockroach</name>
    <dbReference type="NCBI Taxonomy" id="6984"/>
    <lineage>
        <taxon>Eukaryota</taxon>
        <taxon>Metazoa</taxon>
        <taxon>Ecdysozoa</taxon>
        <taxon>Arthropoda</taxon>
        <taxon>Hexapoda</taxon>
        <taxon>Insecta</taxon>
        <taxon>Pterygota</taxon>
        <taxon>Neoptera</taxon>
        <taxon>Polyneoptera</taxon>
        <taxon>Dictyoptera</taxon>
        <taxon>Blattodea</taxon>
        <taxon>Blaberoidea</taxon>
        <taxon>Blaberidae</taxon>
        <taxon>Diplopterinae</taxon>
        <taxon>Diploptera</taxon>
    </lineage>
</organism>
<dbReference type="GO" id="GO:0031663">
    <property type="term" value="P:lipopolysaccharide-mediated signaling pathway"/>
    <property type="evidence" value="ECO:0007669"/>
    <property type="project" value="TreeGrafter"/>
</dbReference>
<feature type="non-terminal residue" evidence="7">
    <location>
        <position position="293"/>
    </location>
</feature>
<dbReference type="GO" id="GO:0016567">
    <property type="term" value="P:protein ubiquitination"/>
    <property type="evidence" value="ECO:0007669"/>
    <property type="project" value="InterPro"/>
</dbReference>
<dbReference type="SMART" id="SM00184">
    <property type="entry name" value="RING"/>
    <property type="match status" value="1"/>
</dbReference>
<dbReference type="Gene3D" id="2.60.210.10">
    <property type="entry name" value="Apoptosis, Tumor Necrosis Factor Receptor Associated Protein 2, Chain A"/>
    <property type="match status" value="1"/>
</dbReference>
<dbReference type="InterPro" id="IPR001841">
    <property type="entry name" value="Znf_RING"/>
</dbReference>
<gene>
    <name evidence="7" type="ORF">L9F63_027573</name>
</gene>
<dbReference type="GO" id="GO:0061630">
    <property type="term" value="F:ubiquitin protein ligase activity"/>
    <property type="evidence" value="ECO:0007669"/>
    <property type="project" value="TreeGrafter"/>
</dbReference>
<dbReference type="GO" id="GO:0043122">
    <property type="term" value="P:regulation of canonical NF-kappaB signal transduction"/>
    <property type="evidence" value="ECO:0007669"/>
    <property type="project" value="TreeGrafter"/>
</dbReference>
<dbReference type="InterPro" id="IPR013083">
    <property type="entry name" value="Znf_RING/FYVE/PHD"/>
</dbReference>
<dbReference type="Pfam" id="PF13923">
    <property type="entry name" value="zf-C3HC4_2"/>
    <property type="match status" value="1"/>
</dbReference>
<dbReference type="PANTHER" id="PTHR10131">
    <property type="entry name" value="TNF RECEPTOR ASSOCIATED FACTOR"/>
    <property type="match status" value="1"/>
</dbReference>
<keyword evidence="1" id="KW-0479">Metal-binding</keyword>
<dbReference type="InterPro" id="IPR008974">
    <property type="entry name" value="TRAF-like"/>
</dbReference>
<dbReference type="SUPFAM" id="SSF49599">
    <property type="entry name" value="TRAF domain-like"/>
    <property type="match status" value="1"/>
</dbReference>
<keyword evidence="5" id="KW-0175">Coiled coil</keyword>
<proteinExistence type="predicted"/>
<protein>
    <recommendedName>
        <fullName evidence="6">RING-type domain-containing protein</fullName>
    </recommendedName>
</protein>
<evidence type="ECO:0000259" key="6">
    <source>
        <dbReference type="PROSITE" id="PS50089"/>
    </source>
</evidence>
<keyword evidence="3" id="KW-0862">Zinc</keyword>
<dbReference type="Gene3D" id="3.30.40.10">
    <property type="entry name" value="Zinc/RING finger domain, C3HC4 (zinc finger)"/>
    <property type="match status" value="1"/>
</dbReference>
<keyword evidence="2 4" id="KW-0863">Zinc-finger</keyword>
<dbReference type="InterPro" id="IPR003613">
    <property type="entry name" value="Ubox_domain"/>
</dbReference>
<dbReference type="PROSITE" id="PS00518">
    <property type="entry name" value="ZF_RING_1"/>
    <property type="match status" value="1"/>
</dbReference>
<comment type="caution">
    <text evidence="7">The sequence shown here is derived from an EMBL/GenBank/DDBJ whole genome shotgun (WGS) entry which is preliminary data.</text>
</comment>
<dbReference type="GO" id="GO:0045087">
    <property type="term" value="P:innate immune response"/>
    <property type="evidence" value="ECO:0007669"/>
    <property type="project" value="TreeGrafter"/>
</dbReference>
<dbReference type="GO" id="GO:0008270">
    <property type="term" value="F:zinc ion binding"/>
    <property type="evidence" value="ECO:0007669"/>
    <property type="project" value="UniProtKB-KW"/>
</dbReference>
<dbReference type="SMART" id="SM00504">
    <property type="entry name" value="Ubox"/>
    <property type="match status" value="1"/>
</dbReference>
<feature type="domain" description="RING-type" evidence="6">
    <location>
        <begin position="41"/>
        <end position="80"/>
    </location>
</feature>
<reference evidence="7" key="2">
    <citation type="submission" date="2023-05" db="EMBL/GenBank/DDBJ databases">
        <authorList>
            <person name="Fouks B."/>
        </authorList>
    </citation>
    <scope>NUCLEOTIDE SEQUENCE</scope>
    <source>
        <strain evidence="7">Stay&amp;Tobe</strain>
        <tissue evidence="7">Testes</tissue>
    </source>
</reference>
<dbReference type="InterPro" id="IPR017907">
    <property type="entry name" value="Znf_RING_CS"/>
</dbReference>
<evidence type="ECO:0000313" key="8">
    <source>
        <dbReference type="Proteomes" id="UP001233999"/>
    </source>
</evidence>
<dbReference type="EMBL" id="JASPKZ010003349">
    <property type="protein sequence ID" value="KAJ9593782.1"/>
    <property type="molecule type" value="Genomic_DNA"/>
</dbReference>
<keyword evidence="8" id="KW-1185">Reference proteome</keyword>
<name>A0AAD8A798_DIPPU</name>
<evidence type="ECO:0000256" key="2">
    <source>
        <dbReference type="ARBA" id="ARBA00022771"/>
    </source>
</evidence>
<dbReference type="PROSITE" id="PS50089">
    <property type="entry name" value="ZF_RING_2"/>
    <property type="match status" value="1"/>
</dbReference>
<evidence type="ECO:0000256" key="5">
    <source>
        <dbReference type="SAM" id="Coils"/>
    </source>
</evidence>
<evidence type="ECO:0000256" key="4">
    <source>
        <dbReference type="PROSITE-ProRule" id="PRU00175"/>
    </source>
</evidence>
<evidence type="ECO:0000313" key="7">
    <source>
        <dbReference type="EMBL" id="KAJ9593782.1"/>
    </source>
</evidence>
<reference evidence="7" key="1">
    <citation type="journal article" date="2023" name="IScience">
        <title>Live-bearing cockroach genome reveals convergent evolutionary mechanisms linked to viviparity in insects and beyond.</title>
        <authorList>
            <person name="Fouks B."/>
            <person name="Harrison M.C."/>
            <person name="Mikhailova A.A."/>
            <person name="Marchal E."/>
            <person name="English S."/>
            <person name="Carruthers M."/>
            <person name="Jennings E.C."/>
            <person name="Chiamaka E.L."/>
            <person name="Frigard R.A."/>
            <person name="Pippel M."/>
            <person name="Attardo G.M."/>
            <person name="Benoit J.B."/>
            <person name="Bornberg-Bauer E."/>
            <person name="Tobe S.S."/>
        </authorList>
    </citation>
    <scope>NUCLEOTIDE SEQUENCE</scope>
    <source>
        <strain evidence="7">Stay&amp;Tobe</strain>
    </source>
</reference>
<feature type="coiled-coil region" evidence="5">
    <location>
        <begin position="191"/>
        <end position="218"/>
    </location>
</feature>
<accession>A0AAD8A798</accession>
<dbReference type="PANTHER" id="PTHR10131:SF152">
    <property type="entry name" value="TNF RECEPTOR-ASSOCIATED FACTOR 6"/>
    <property type="match status" value="1"/>
</dbReference>
<sequence>NMATEAITRPCECTNAGRMCTRKHNTPTLEAGKALESRFECPICLHCLSEPVLTQCGHRFCKSCIAVWLEREGGVCPVDNQPLNASTDLFPDNFTRREIQNSLRETVSSQLVECSFRDVGCLSVLHCDEMQAHLDSQIHYHINLLSSAYRNLRQSVDSQKVEMKAQEASNLWEPDAKGQVEQQNGSCQSLMRSLYERVVLLEQQNREQEIQLTNLRRQITEHIDVVSQDLALRHCGGVYLWTVSKISAKLAAMQDNPSRCMFFSPGFYTAPNGYRFCARMNLSRPVTEATLRC</sequence>
<dbReference type="Proteomes" id="UP001233999">
    <property type="component" value="Unassembled WGS sequence"/>
</dbReference>
<evidence type="ECO:0000256" key="3">
    <source>
        <dbReference type="ARBA" id="ARBA00022833"/>
    </source>
</evidence>